<feature type="domain" description="SAP" evidence="2">
    <location>
        <begin position="401"/>
        <end position="435"/>
    </location>
</feature>
<feature type="region of interest" description="Disordered" evidence="1">
    <location>
        <begin position="75"/>
        <end position="110"/>
    </location>
</feature>
<feature type="region of interest" description="Disordered" evidence="1">
    <location>
        <begin position="800"/>
        <end position="823"/>
    </location>
</feature>
<name>C1N2J5_MICPC</name>
<protein>
    <submittedName>
        <fullName evidence="3">Predicted protein</fullName>
    </submittedName>
</protein>
<dbReference type="Pfam" id="PF02037">
    <property type="entry name" value="SAP"/>
    <property type="match status" value="1"/>
</dbReference>
<organism evidence="4">
    <name type="scientific">Micromonas pusilla (strain CCMP1545)</name>
    <name type="common">Picoplanktonic green alga</name>
    <dbReference type="NCBI Taxonomy" id="564608"/>
    <lineage>
        <taxon>Eukaryota</taxon>
        <taxon>Viridiplantae</taxon>
        <taxon>Chlorophyta</taxon>
        <taxon>Mamiellophyceae</taxon>
        <taxon>Mamiellales</taxon>
        <taxon>Mamiellaceae</taxon>
        <taxon>Micromonas</taxon>
    </lineage>
</organism>
<feature type="region of interest" description="Disordered" evidence="1">
    <location>
        <begin position="567"/>
        <end position="596"/>
    </location>
</feature>
<evidence type="ECO:0000313" key="4">
    <source>
        <dbReference type="Proteomes" id="UP000001876"/>
    </source>
</evidence>
<dbReference type="PROSITE" id="PS50800">
    <property type="entry name" value="SAP"/>
    <property type="match status" value="1"/>
</dbReference>
<reference evidence="3 4" key="1">
    <citation type="journal article" date="2009" name="Science">
        <title>Green evolution and dynamic adaptations revealed by genomes of the marine picoeukaryotes Micromonas.</title>
        <authorList>
            <person name="Worden A.Z."/>
            <person name="Lee J.H."/>
            <person name="Mock T."/>
            <person name="Rouze P."/>
            <person name="Simmons M.P."/>
            <person name="Aerts A.L."/>
            <person name="Allen A.E."/>
            <person name="Cuvelier M.L."/>
            <person name="Derelle E."/>
            <person name="Everett M.V."/>
            <person name="Foulon E."/>
            <person name="Grimwood J."/>
            <person name="Gundlach H."/>
            <person name="Henrissat B."/>
            <person name="Napoli C."/>
            <person name="McDonald S.M."/>
            <person name="Parker M.S."/>
            <person name="Rombauts S."/>
            <person name="Salamov A."/>
            <person name="Von Dassow P."/>
            <person name="Badger J.H."/>
            <person name="Coutinho P.M."/>
            <person name="Demir E."/>
            <person name="Dubchak I."/>
            <person name="Gentemann C."/>
            <person name="Eikrem W."/>
            <person name="Gready J.E."/>
            <person name="John U."/>
            <person name="Lanier W."/>
            <person name="Lindquist E.A."/>
            <person name="Lucas S."/>
            <person name="Mayer K.F."/>
            <person name="Moreau H."/>
            <person name="Not F."/>
            <person name="Otillar R."/>
            <person name="Panaud O."/>
            <person name="Pangilinan J."/>
            <person name="Paulsen I."/>
            <person name="Piegu B."/>
            <person name="Poliakov A."/>
            <person name="Robbens S."/>
            <person name="Schmutz J."/>
            <person name="Toulza E."/>
            <person name="Wyss T."/>
            <person name="Zelensky A."/>
            <person name="Zhou K."/>
            <person name="Armbrust E.V."/>
            <person name="Bhattacharya D."/>
            <person name="Goodenough U.W."/>
            <person name="Van de Peer Y."/>
            <person name="Grigoriev I.V."/>
        </authorList>
    </citation>
    <scope>NUCLEOTIDE SEQUENCE [LARGE SCALE GENOMIC DNA]</scope>
    <source>
        <strain evidence="3 4">CCMP1545</strain>
    </source>
</reference>
<dbReference type="AlphaFoldDB" id="C1N2J5"/>
<feature type="region of interest" description="Disordered" evidence="1">
    <location>
        <begin position="273"/>
        <end position="293"/>
    </location>
</feature>
<sequence>MTGFSAAGAGAGAAASTSARLLGADCFRARPPFIATSRPPLIAFARTARFAGDVPGDRGVPGITFTPMRKNMMARRSATTPATTTPHASCTKKSRKLRGSSSRASSSRAPKTSASAVTFGGIDFIAHARMSSGSFIADEAPAATACDETRASAVTFGRIEFIAHARTSSGSFIADEAGAATACDARRAGAFESASDSCRVGVLFFSFESVTSRNFCFPSSEKTDATRRVAAALTARAPRTAHATHVMSSTELRAPFATVQGSDVAPVVGKNATTHHHHLPEKENATSTAAGVGGDKGISEITRLAKEGTSDIFAAATPTAKATADASRAIPPPTQEERTAEGLSNADAARVASAAIRDRATRGQAGNIFAAASPVAVPVPAAVAARAVIEDVVEIPLAKKVKRMTAPELRIALRERGLNPGGGKDALEERLAEAIEAGACAPLGAPPAPEPEPEPQAVFIALDEDDDAEAEASRGGSSKRPSPGPADGDDADARKIARMQNAGHDVFAAGTPIKLKDPSWVPKADAFLVDLLNSPSKTKHGATVDMAHRAVSDAKLRDLGAGRDVFADGSGSALKPRRHRSERMSQQSRGTAGGIFGDDAAAEEVVVSSNEEEEVEMSDVRKRALEMARGHGGLAAVAEDAAPISTRVDAAAEAKRRECAGSDIFSDASAEKKKKPRGKALCGVGEHAATKACEDLFATSEEDAAAKEERSFVQRGGKVVSEQLKASLRGNVFDATEEAAAFAAIAAKADPKKATTEARATSRAMHGGHGIFSDAWVNAPPAADGEDGETTHGLVPAIEKKTAEEEEEEEGTPARGTMKLKPANAFRGIGEVTPGAEFKWKTPAEEEREELVREIVERAIAKAIEGDAATA</sequence>
<dbReference type="SUPFAM" id="SSF68906">
    <property type="entry name" value="SAP domain"/>
    <property type="match status" value="1"/>
</dbReference>
<evidence type="ECO:0000259" key="2">
    <source>
        <dbReference type="PROSITE" id="PS50800"/>
    </source>
</evidence>
<feature type="region of interest" description="Disordered" evidence="1">
    <location>
        <begin position="466"/>
        <end position="491"/>
    </location>
</feature>
<proteinExistence type="predicted"/>
<feature type="compositionally biased region" description="Low complexity" evidence="1">
    <location>
        <begin position="99"/>
        <end position="110"/>
    </location>
</feature>
<keyword evidence="4" id="KW-1185">Reference proteome</keyword>
<evidence type="ECO:0000256" key="1">
    <source>
        <dbReference type="SAM" id="MobiDB-lite"/>
    </source>
</evidence>
<dbReference type="Gene3D" id="1.10.720.30">
    <property type="entry name" value="SAP domain"/>
    <property type="match status" value="1"/>
</dbReference>
<dbReference type="Proteomes" id="UP000001876">
    <property type="component" value="Unassembled WGS sequence"/>
</dbReference>
<dbReference type="KEGG" id="mpp:MICPUCDRAFT_41830"/>
<gene>
    <name evidence="3" type="ORF">MICPUCDRAFT_41830</name>
</gene>
<dbReference type="RefSeq" id="XP_003061885.1">
    <property type="nucleotide sequence ID" value="XM_003061839.1"/>
</dbReference>
<dbReference type="SMART" id="SM00513">
    <property type="entry name" value="SAP"/>
    <property type="match status" value="1"/>
</dbReference>
<accession>C1N2J5</accession>
<dbReference type="EMBL" id="GG663745">
    <property type="protein sequence ID" value="EEH53597.1"/>
    <property type="molecule type" value="Genomic_DNA"/>
</dbReference>
<dbReference type="InterPro" id="IPR036361">
    <property type="entry name" value="SAP_dom_sf"/>
</dbReference>
<dbReference type="InterPro" id="IPR003034">
    <property type="entry name" value="SAP_dom"/>
</dbReference>
<evidence type="ECO:0000313" key="3">
    <source>
        <dbReference type="EMBL" id="EEH53597.1"/>
    </source>
</evidence>
<dbReference type="GeneID" id="9687325"/>